<dbReference type="OrthoDB" id="1114670at2"/>
<evidence type="ECO:0000313" key="6">
    <source>
        <dbReference type="Proteomes" id="UP000003806"/>
    </source>
</evidence>
<dbReference type="Gene3D" id="2.40.50.100">
    <property type="match status" value="1"/>
</dbReference>
<dbReference type="Pfam" id="PF08402">
    <property type="entry name" value="TOBE_2"/>
    <property type="match status" value="1"/>
</dbReference>
<dbReference type="InterPro" id="IPR012340">
    <property type="entry name" value="NA-bd_OB-fold"/>
</dbReference>
<dbReference type="CDD" id="cd03301">
    <property type="entry name" value="ABC_MalK_N"/>
    <property type="match status" value="1"/>
</dbReference>
<keyword evidence="5" id="KW-0762">Sugar transport</keyword>
<dbReference type="PROSITE" id="PS50893">
    <property type="entry name" value="ABC_TRANSPORTER_2"/>
    <property type="match status" value="1"/>
</dbReference>
<dbReference type="InterPro" id="IPR013611">
    <property type="entry name" value="Transp-assoc_OB_typ2"/>
</dbReference>
<dbReference type="GO" id="GO:0016887">
    <property type="term" value="F:ATP hydrolysis activity"/>
    <property type="evidence" value="ECO:0007669"/>
    <property type="project" value="InterPro"/>
</dbReference>
<dbReference type="InterPro" id="IPR015855">
    <property type="entry name" value="ABC_transpr_MalK-like"/>
</dbReference>
<dbReference type="PROSITE" id="PS00211">
    <property type="entry name" value="ABC_TRANSPORTER_1"/>
    <property type="match status" value="1"/>
</dbReference>
<evidence type="ECO:0000256" key="2">
    <source>
        <dbReference type="ARBA" id="ARBA00022741"/>
    </source>
</evidence>
<dbReference type="PANTHER" id="PTHR43875:SF1">
    <property type="entry name" value="OSMOPROTECTIVE COMPOUNDS UPTAKE ATP-BINDING PROTEIN GGTA"/>
    <property type="match status" value="1"/>
</dbReference>
<dbReference type="GO" id="GO:0008643">
    <property type="term" value="P:carbohydrate transport"/>
    <property type="evidence" value="ECO:0007669"/>
    <property type="project" value="InterPro"/>
</dbReference>
<dbReference type="eggNOG" id="COG3842">
    <property type="taxonomic scope" value="Bacteria"/>
</dbReference>
<dbReference type="Proteomes" id="UP000003806">
    <property type="component" value="Chromosome"/>
</dbReference>
<dbReference type="InterPro" id="IPR003593">
    <property type="entry name" value="AAA+_ATPase"/>
</dbReference>
<evidence type="ECO:0000313" key="5">
    <source>
        <dbReference type="EMBL" id="EHM13550.1"/>
    </source>
</evidence>
<dbReference type="STRING" id="885272.JonanDRAFT_1184"/>
<reference evidence="5 6" key="1">
    <citation type="submission" date="2011-11" db="EMBL/GenBank/DDBJ databases">
        <title>The Noncontiguous Finished genome of Jonquetella anthropi DSM 22815.</title>
        <authorList>
            <consortium name="US DOE Joint Genome Institute (JGI-PGF)"/>
            <person name="Lucas S."/>
            <person name="Copeland A."/>
            <person name="Lapidus A."/>
            <person name="Glavina del Rio T."/>
            <person name="Dalin E."/>
            <person name="Tice H."/>
            <person name="Bruce D."/>
            <person name="Goodwin L."/>
            <person name="Pitluck S."/>
            <person name="Peters L."/>
            <person name="Mikhailova N."/>
            <person name="Held B."/>
            <person name="Kyrpides N."/>
            <person name="Mavromatis K."/>
            <person name="Ivanova N."/>
            <person name="Markowitz V."/>
            <person name="Cheng J.-F."/>
            <person name="Hugenholtz P."/>
            <person name="Woyke T."/>
            <person name="Wu D."/>
            <person name="Gronow S."/>
            <person name="Wellnitz S."/>
            <person name="Brambilla E."/>
            <person name="Klenk H.-P."/>
            <person name="Eisen J.A."/>
        </authorList>
    </citation>
    <scope>NUCLEOTIDE SEQUENCE [LARGE SCALE GENOMIC DNA]</scope>
    <source>
        <strain evidence="5 6">DSM 22815</strain>
    </source>
</reference>
<dbReference type="InterPro" id="IPR008995">
    <property type="entry name" value="Mo/tungstate-bd_C_term_dom"/>
</dbReference>
<organism evidence="5 6">
    <name type="scientific">Jonquetella anthropi DSM 22815</name>
    <dbReference type="NCBI Taxonomy" id="885272"/>
    <lineage>
        <taxon>Bacteria</taxon>
        <taxon>Thermotogati</taxon>
        <taxon>Synergistota</taxon>
        <taxon>Synergistia</taxon>
        <taxon>Synergistales</taxon>
        <taxon>Dethiosulfovibrionaceae</taxon>
        <taxon>Jonquetella</taxon>
    </lineage>
</organism>
<keyword evidence="6" id="KW-1185">Reference proteome</keyword>
<protein>
    <submittedName>
        <fullName evidence="5">ATPase component of ABC-type sugar transporter</fullName>
    </submittedName>
</protein>
<dbReference type="SMART" id="SM00382">
    <property type="entry name" value="AAA"/>
    <property type="match status" value="1"/>
</dbReference>
<dbReference type="InterPro" id="IPR017871">
    <property type="entry name" value="ABC_transporter-like_CS"/>
</dbReference>
<feature type="domain" description="ABC transporter" evidence="4">
    <location>
        <begin position="4"/>
        <end position="235"/>
    </location>
</feature>
<dbReference type="GO" id="GO:0140359">
    <property type="term" value="F:ABC-type transporter activity"/>
    <property type="evidence" value="ECO:0007669"/>
    <property type="project" value="InterPro"/>
</dbReference>
<dbReference type="HOGENOM" id="CLU_000604_1_1_0"/>
<dbReference type="GO" id="GO:0005524">
    <property type="term" value="F:ATP binding"/>
    <property type="evidence" value="ECO:0007669"/>
    <property type="project" value="UniProtKB-KW"/>
</dbReference>
<dbReference type="InterPro" id="IPR003439">
    <property type="entry name" value="ABC_transporter-like_ATP-bd"/>
</dbReference>
<dbReference type="SUPFAM" id="SSF52540">
    <property type="entry name" value="P-loop containing nucleoside triphosphate hydrolases"/>
    <property type="match status" value="1"/>
</dbReference>
<dbReference type="Gene3D" id="2.40.50.140">
    <property type="entry name" value="Nucleic acid-binding proteins"/>
    <property type="match status" value="1"/>
</dbReference>
<sequence>MAQLVLKGVKKRYARGVLAVKDFNLTVQDREFIVLVGPSGCGKTTVLRMIAGLEEISDGDFLMDGRRMNDVEPQNRDMAMVFQNYALYPHMSVYDNIAFSMKIRRVPKDEIDRRVKEAAKMLNLEALLARKPGEISGGQRQRVAIGGAIVRRPKAFLMDEPLSNLDAKLRNHMRVELARLHRQLEATIVYVTHDQVEAMTLGDRIVVMNDGVVQQIDSPMALYDNPANLFVARFIGLPAMNLFDALASSDGLSFGFASSGKFLPAPSKYLESLRRRSIRRAVLGLRPEDVHGSWETPPAGANWWLSGERVEVVAREMLGASVVLHCRGERGNLALTADRGTPCVPGDTMSLLFDLDKLHVFDGESGERLAAEE</sequence>
<evidence type="ECO:0000256" key="3">
    <source>
        <dbReference type="ARBA" id="ARBA00022840"/>
    </source>
</evidence>
<dbReference type="NCBIfam" id="NF008653">
    <property type="entry name" value="PRK11650.1"/>
    <property type="match status" value="1"/>
</dbReference>
<dbReference type="Pfam" id="PF00005">
    <property type="entry name" value="ABC_tran"/>
    <property type="match status" value="1"/>
</dbReference>
<dbReference type="InterPro" id="IPR027417">
    <property type="entry name" value="P-loop_NTPase"/>
</dbReference>
<dbReference type="AlphaFoldDB" id="H0ULQ9"/>
<dbReference type="RefSeq" id="WP_008521633.1">
    <property type="nucleotide sequence ID" value="NZ_CM001376.1"/>
</dbReference>
<dbReference type="Gene3D" id="3.40.50.300">
    <property type="entry name" value="P-loop containing nucleotide triphosphate hydrolases"/>
    <property type="match status" value="1"/>
</dbReference>
<keyword evidence="3" id="KW-0067">ATP-binding</keyword>
<dbReference type="InterPro" id="IPR047641">
    <property type="entry name" value="ABC_transpr_MalK/UgpC-like"/>
</dbReference>
<keyword evidence="2" id="KW-0547">Nucleotide-binding</keyword>
<proteinExistence type="predicted"/>
<accession>H0ULQ9</accession>
<dbReference type="PANTHER" id="PTHR43875">
    <property type="entry name" value="MALTODEXTRIN IMPORT ATP-BINDING PROTEIN MSMX"/>
    <property type="match status" value="1"/>
</dbReference>
<dbReference type="FunFam" id="3.40.50.300:FF:000042">
    <property type="entry name" value="Maltose/maltodextrin ABC transporter, ATP-binding protein"/>
    <property type="match status" value="1"/>
</dbReference>
<evidence type="ECO:0000259" key="4">
    <source>
        <dbReference type="PROSITE" id="PS50893"/>
    </source>
</evidence>
<evidence type="ECO:0000256" key="1">
    <source>
        <dbReference type="ARBA" id="ARBA00022448"/>
    </source>
</evidence>
<dbReference type="SUPFAM" id="SSF50331">
    <property type="entry name" value="MOP-like"/>
    <property type="match status" value="1"/>
</dbReference>
<name>H0ULQ9_9BACT</name>
<gene>
    <name evidence="5" type="ORF">JonanDRAFT_1184</name>
</gene>
<keyword evidence="1" id="KW-0813">Transport</keyword>
<dbReference type="EMBL" id="CM001376">
    <property type="protein sequence ID" value="EHM13550.1"/>
    <property type="molecule type" value="Genomic_DNA"/>
</dbReference>
<dbReference type="GO" id="GO:0055052">
    <property type="term" value="C:ATP-binding cassette (ABC) transporter complex, substrate-binding subunit-containing"/>
    <property type="evidence" value="ECO:0007669"/>
    <property type="project" value="TreeGrafter"/>
</dbReference>